<comment type="caution">
    <text evidence="1">The sequence shown here is derived from an EMBL/GenBank/DDBJ whole genome shotgun (WGS) entry which is preliminary data.</text>
</comment>
<organism evidence="1 2">
    <name type="scientific">Vitis vinifera</name>
    <name type="common">Grape</name>
    <dbReference type="NCBI Taxonomy" id="29760"/>
    <lineage>
        <taxon>Eukaryota</taxon>
        <taxon>Viridiplantae</taxon>
        <taxon>Streptophyta</taxon>
        <taxon>Embryophyta</taxon>
        <taxon>Tracheophyta</taxon>
        <taxon>Spermatophyta</taxon>
        <taxon>Magnoliopsida</taxon>
        <taxon>eudicotyledons</taxon>
        <taxon>Gunneridae</taxon>
        <taxon>Pentapetalae</taxon>
        <taxon>rosids</taxon>
        <taxon>Vitales</taxon>
        <taxon>Vitaceae</taxon>
        <taxon>Viteae</taxon>
        <taxon>Vitis</taxon>
    </lineage>
</organism>
<name>A0A438BW36_VITVI</name>
<evidence type="ECO:0008006" key="3">
    <source>
        <dbReference type="Google" id="ProtNLM"/>
    </source>
</evidence>
<reference evidence="1 2" key="1">
    <citation type="journal article" date="2018" name="PLoS Genet.">
        <title>Population sequencing reveals clonal diversity and ancestral inbreeding in the grapevine cultivar Chardonnay.</title>
        <authorList>
            <person name="Roach M.J."/>
            <person name="Johnson D.L."/>
            <person name="Bohlmann J."/>
            <person name="van Vuuren H.J."/>
            <person name="Jones S.J."/>
            <person name="Pretorius I.S."/>
            <person name="Schmidt S.A."/>
            <person name="Borneman A.R."/>
        </authorList>
    </citation>
    <scope>NUCLEOTIDE SEQUENCE [LARGE SCALE GENOMIC DNA]</scope>
    <source>
        <strain evidence="2">cv. Chardonnay</strain>
        <tissue evidence="1">Leaf</tissue>
    </source>
</reference>
<sequence length="333" mass="36908">MLVCYGVEVFRDFVEDVGGKLCGIILERWRDFSLWIRFGESSLRCLLEGLEVCCKEESFGRGARRKRFYLVFPEGRGILGGWVKLVEKLRSLGVVTLGEVKVGYGYVGDKAGRIGDDQGEVEEEKRSFAEVTKAKVGRLRDVVWLQLGGRDLRSRDEQLGLCLVGRWGGTTPLGSEFFEFGWWAFPAEFEDAVEVERVLRKGIRYFEDKVFHIERRCLGSWGIVAEVGGGLFMFCNSIVVRSATMGVDGGVDAKRRRGQGGEVRAMKVGVDSELHNLGMAGDIEAVAHKNGKGKVVVEERCSSSDIGERKIGEGSGPKGYWAEFNKRGLVSGA</sequence>
<dbReference type="Proteomes" id="UP000288805">
    <property type="component" value="Unassembled WGS sequence"/>
</dbReference>
<accession>A0A438BW36</accession>
<dbReference type="AlphaFoldDB" id="A0A438BW36"/>
<evidence type="ECO:0000313" key="1">
    <source>
        <dbReference type="EMBL" id="RVW15201.1"/>
    </source>
</evidence>
<evidence type="ECO:0000313" key="2">
    <source>
        <dbReference type="Proteomes" id="UP000288805"/>
    </source>
</evidence>
<gene>
    <name evidence="1" type="ORF">CK203_090661</name>
</gene>
<dbReference type="EMBL" id="QGNW01002604">
    <property type="protein sequence ID" value="RVW15201.1"/>
    <property type="molecule type" value="Genomic_DNA"/>
</dbReference>
<proteinExistence type="predicted"/>
<protein>
    <recommendedName>
        <fullName evidence="3">DUF4283 domain-containing protein</fullName>
    </recommendedName>
</protein>